<gene>
    <name evidence="6" type="ORF">DI616_16655</name>
</gene>
<dbReference type="Pfam" id="PF03737">
    <property type="entry name" value="RraA-like"/>
    <property type="match status" value="1"/>
</dbReference>
<evidence type="ECO:0000256" key="4">
    <source>
        <dbReference type="ARBA" id="ARBA00030169"/>
    </source>
</evidence>
<keyword evidence="5" id="KW-0479">Metal-binding</keyword>
<reference evidence="6 7" key="1">
    <citation type="journal article" date="2017" name="Nat. Commun.">
        <title>In situ click chemistry generation of cyclooxygenase-2 inhibitors.</title>
        <authorList>
            <person name="Bhardwaj A."/>
            <person name="Kaur J."/>
            <person name="Wuest M."/>
            <person name="Wuest F."/>
        </authorList>
    </citation>
    <scope>NUCLEOTIDE SEQUENCE [LARGE SCALE GENOMIC DNA]</scope>
    <source>
        <strain evidence="6">S2_012_000_R3_94</strain>
    </source>
</reference>
<dbReference type="PANTHER" id="PTHR33254">
    <property type="entry name" value="4-HYDROXY-4-METHYL-2-OXOGLUTARATE ALDOLASE 3-RELATED"/>
    <property type="match status" value="1"/>
</dbReference>
<dbReference type="PANTHER" id="PTHR33254:SF4">
    <property type="entry name" value="4-HYDROXY-4-METHYL-2-OXOGLUTARATE ALDOLASE 3-RELATED"/>
    <property type="match status" value="1"/>
</dbReference>
<dbReference type="EMBL" id="VAFL01000017">
    <property type="protein sequence ID" value="TKW65003.1"/>
    <property type="molecule type" value="Genomic_DNA"/>
</dbReference>
<evidence type="ECO:0000256" key="3">
    <source>
        <dbReference type="ARBA" id="ARBA00029596"/>
    </source>
</evidence>
<organism evidence="6 7">
    <name type="scientific">Paracoccus denitrificans</name>
    <dbReference type="NCBI Taxonomy" id="266"/>
    <lineage>
        <taxon>Bacteria</taxon>
        <taxon>Pseudomonadati</taxon>
        <taxon>Pseudomonadota</taxon>
        <taxon>Alphaproteobacteria</taxon>
        <taxon>Rhodobacterales</taxon>
        <taxon>Paracoccaceae</taxon>
        <taxon>Paracoccus</taxon>
    </lineage>
</organism>
<accession>A0A533I1T3</accession>
<comment type="caution">
    <text evidence="6">The sequence shown here is derived from an EMBL/GenBank/DDBJ whole genome shotgun (WGS) entry which is preliminary data.</text>
</comment>
<dbReference type="InterPro" id="IPR036704">
    <property type="entry name" value="RraA/RraA-like_sf"/>
</dbReference>
<keyword evidence="5" id="KW-0460">Magnesium</keyword>
<dbReference type="AlphaFoldDB" id="A0A533I1T3"/>
<feature type="binding site" evidence="5">
    <location>
        <position position="116"/>
    </location>
    <ligand>
        <name>Mg(2+)</name>
        <dbReference type="ChEBI" id="CHEBI:18420"/>
    </ligand>
</feature>
<comment type="cofactor">
    <cofactor evidence="5">
        <name>Mg(2+)</name>
        <dbReference type="ChEBI" id="CHEBI:18420"/>
    </cofactor>
</comment>
<dbReference type="SUPFAM" id="SSF89562">
    <property type="entry name" value="RraA-like"/>
    <property type="match status" value="1"/>
</dbReference>
<dbReference type="GO" id="GO:0046872">
    <property type="term" value="F:metal ion binding"/>
    <property type="evidence" value="ECO:0007669"/>
    <property type="project" value="UniProtKB-KW"/>
</dbReference>
<evidence type="ECO:0000256" key="1">
    <source>
        <dbReference type="ARBA" id="ARBA00001968"/>
    </source>
</evidence>
<dbReference type="CDD" id="cd16841">
    <property type="entry name" value="RraA_family"/>
    <property type="match status" value="1"/>
</dbReference>
<dbReference type="InterPro" id="IPR005493">
    <property type="entry name" value="RraA/RraA-like"/>
</dbReference>
<protein>
    <recommendedName>
        <fullName evidence="2">Putative 4-hydroxy-4-methyl-2-oxoglutarate aldolase</fullName>
    </recommendedName>
    <alternativeName>
        <fullName evidence="3">Regulator of ribonuclease activity homolog</fullName>
    </alternativeName>
    <alternativeName>
        <fullName evidence="4">RraA-like protein</fullName>
    </alternativeName>
</protein>
<evidence type="ECO:0000313" key="6">
    <source>
        <dbReference type="EMBL" id="TKW65003.1"/>
    </source>
</evidence>
<evidence type="ECO:0000256" key="2">
    <source>
        <dbReference type="ARBA" id="ARBA00016549"/>
    </source>
</evidence>
<comment type="cofactor">
    <cofactor evidence="1">
        <name>a divalent metal cation</name>
        <dbReference type="ChEBI" id="CHEBI:60240"/>
    </cofactor>
</comment>
<sequence>MYQIGPMPDPIAPDALASLRECEPATIGHFREEGFVDPGISCRLEGAWIAGTAVTISLPAGDGTLLNHAMRLVRPGDILVIDLRGDRQHACWGGVLTETAKIAGLAGVVIDGMATDIAAIRQQKLPVWSRGLAAKTTKLRNLGGSMNQPTVVGGVAVHPGDAILADENGVLVLPPDQLSAITTRTLQMQADELQLLKRLHAGEVLPEISGASAMVAADAQPRGT</sequence>
<feature type="binding site" evidence="5">
    <location>
        <begin position="93"/>
        <end position="96"/>
    </location>
    <ligand>
        <name>substrate</name>
    </ligand>
</feature>
<dbReference type="Proteomes" id="UP000315344">
    <property type="component" value="Unassembled WGS sequence"/>
</dbReference>
<evidence type="ECO:0000256" key="5">
    <source>
        <dbReference type="PIRSR" id="PIRSR605493-1"/>
    </source>
</evidence>
<evidence type="ECO:0000313" key="7">
    <source>
        <dbReference type="Proteomes" id="UP000315344"/>
    </source>
</evidence>
<dbReference type="Gene3D" id="3.50.30.40">
    <property type="entry name" value="Ribonuclease E inhibitor RraA/RraA-like"/>
    <property type="match status" value="1"/>
</dbReference>
<proteinExistence type="predicted"/>
<name>A0A533I1T3_PARDE</name>